<dbReference type="AlphaFoldDB" id="A0A916XVE2"/>
<gene>
    <name evidence="5" type="primary">gldM</name>
    <name evidence="5" type="ORF">GCM10011343_01310</name>
</gene>
<accession>A0A916XVE2</accession>
<reference evidence="5" key="2">
    <citation type="submission" date="2020-09" db="EMBL/GenBank/DDBJ databases">
        <authorList>
            <person name="Sun Q."/>
            <person name="Zhou Y."/>
        </authorList>
    </citation>
    <scope>NUCLEOTIDE SEQUENCE</scope>
    <source>
        <strain evidence="5">CGMCC 1.12506</strain>
    </source>
</reference>
<evidence type="ECO:0000313" key="6">
    <source>
        <dbReference type="Proteomes" id="UP000625735"/>
    </source>
</evidence>
<dbReference type="InterPro" id="IPR022719">
    <property type="entry name" value="Motility-assoc_prot_GldM_C"/>
</dbReference>
<feature type="domain" description="Gliding motility-associated protein GldM N-terminal" evidence="2">
    <location>
        <begin position="31"/>
        <end position="224"/>
    </location>
</feature>
<feature type="domain" description="Gliding motility-associated protein GldM first immunoglobulin-like" evidence="3">
    <location>
        <begin position="229"/>
        <end position="321"/>
    </location>
</feature>
<dbReference type="Pfam" id="PF21602">
    <property type="entry name" value="GldM_3rd"/>
    <property type="match status" value="1"/>
</dbReference>
<evidence type="ECO:0000259" key="3">
    <source>
        <dbReference type="Pfam" id="PF21601"/>
    </source>
</evidence>
<reference evidence="5" key="1">
    <citation type="journal article" date="2014" name="Int. J. Syst. Evol. Microbiol.">
        <title>Complete genome sequence of Corynebacterium casei LMG S-19264T (=DSM 44701T), isolated from a smear-ripened cheese.</title>
        <authorList>
            <consortium name="US DOE Joint Genome Institute (JGI-PGF)"/>
            <person name="Walter F."/>
            <person name="Albersmeier A."/>
            <person name="Kalinowski J."/>
            <person name="Ruckert C."/>
        </authorList>
    </citation>
    <scope>NUCLEOTIDE SEQUENCE</scope>
    <source>
        <strain evidence="5">CGMCC 1.12506</strain>
    </source>
</reference>
<evidence type="ECO:0000259" key="1">
    <source>
        <dbReference type="Pfam" id="PF12080"/>
    </source>
</evidence>
<evidence type="ECO:0000259" key="4">
    <source>
        <dbReference type="Pfam" id="PF21602"/>
    </source>
</evidence>
<dbReference type="Pfam" id="PF12081">
    <property type="entry name" value="GldM_1st"/>
    <property type="match status" value="1"/>
</dbReference>
<dbReference type="NCBIfam" id="TIGR03517">
    <property type="entry name" value="GldM_gliding"/>
    <property type="match status" value="1"/>
</dbReference>
<dbReference type="Pfam" id="PF12080">
    <property type="entry name" value="GldM_4th"/>
    <property type="match status" value="1"/>
</dbReference>
<dbReference type="RefSeq" id="WP_188360570.1">
    <property type="nucleotide sequence ID" value="NZ_BMFG01000001.1"/>
</dbReference>
<evidence type="ECO:0000259" key="2">
    <source>
        <dbReference type="Pfam" id="PF12081"/>
    </source>
</evidence>
<keyword evidence="6" id="KW-1185">Reference proteome</keyword>
<protein>
    <submittedName>
        <fullName evidence="5">Gliding motility protein GldM</fullName>
    </submittedName>
</protein>
<dbReference type="InterPro" id="IPR048405">
    <property type="entry name" value="GldM_Ig-like-1"/>
</dbReference>
<comment type="caution">
    <text evidence="5">The sequence shown here is derived from an EMBL/GenBank/DDBJ whole genome shotgun (WGS) entry which is preliminary data.</text>
</comment>
<dbReference type="EMBL" id="BMFG01000001">
    <property type="protein sequence ID" value="GGD14019.1"/>
    <property type="molecule type" value="Genomic_DNA"/>
</dbReference>
<proteinExistence type="predicted"/>
<feature type="domain" description="Gliding motility-associated protein GldM second immunoglobulin-like" evidence="4">
    <location>
        <begin position="326"/>
        <end position="405"/>
    </location>
</feature>
<organism evidence="5 6">
    <name type="scientific">Flavobacterium orientale</name>
    <dbReference type="NCBI Taxonomy" id="1756020"/>
    <lineage>
        <taxon>Bacteria</taxon>
        <taxon>Pseudomonadati</taxon>
        <taxon>Bacteroidota</taxon>
        <taxon>Flavobacteriia</taxon>
        <taxon>Flavobacteriales</taxon>
        <taxon>Flavobacteriaceae</taxon>
        <taxon>Flavobacterium</taxon>
    </lineage>
</organism>
<evidence type="ECO:0000313" key="5">
    <source>
        <dbReference type="EMBL" id="GGD14019.1"/>
    </source>
</evidence>
<name>A0A916XVE2_9FLAO</name>
<dbReference type="InterPro" id="IPR048406">
    <property type="entry name" value="GldM_Ig-like-2"/>
</dbReference>
<feature type="domain" description="Gliding motility-associated protein GldM C-terminal" evidence="1">
    <location>
        <begin position="408"/>
        <end position="513"/>
    </location>
</feature>
<dbReference type="Proteomes" id="UP000625735">
    <property type="component" value="Unassembled WGS sequence"/>
</dbReference>
<dbReference type="InterPro" id="IPR022720">
    <property type="entry name" value="Motility-assoc_prot_GldM_N"/>
</dbReference>
<sequence>MAGGKLTPRQKMINLMYLVFIAMLALNMSKEVLSAFGLFNEKFEKSNIAAVQTNEAILQTLSQKASEDPKNFQGPKQTADKVSTLTKNFYNYIGELKAGITEGVEVNEETGKLPYEAMDKADAIDYTWFKGDGYTEKGKEVLATINKYREDVKAAIGSGKYKSIIADLDSKFNTDDVKNKDGITIPYLDYHYRGFPGIASLTKLSAMQSDAKAIESSLLNALIGNTYESTASYSNYQAIVVLDKNAYFQGETVTGKVVLGRYDANTTPTKFVGPGKIENGQAVISLTAGSVGEQNINGEFVFVEDGKEIPLKFEGKYVVVPQPKEATISADKMNVVYRGVVNPMTISFAGVSDSDVSASGPGLTRASGPGKYNMSPGQGTEAIINVTAKLPGGKTASSKKAFRIKGIPAPQGTVRGELGLVKGPKSSLEVSTVGAKLVDFDFEVNIDVVGFNIKVTGQPTVVVQGNKMNAQAVAAIQRAGRGDQITISEIKTRLVGADNYMLPKTSPVIYEVQ</sequence>
<dbReference type="Pfam" id="PF21601">
    <property type="entry name" value="GldM_2nd"/>
    <property type="match status" value="1"/>
</dbReference>
<dbReference type="InterPro" id="IPR019859">
    <property type="entry name" value="Motility-assoc_prot_GldM"/>
</dbReference>